<dbReference type="STRING" id="337097.BHF71_02350"/>
<keyword evidence="3" id="KW-1003">Cell membrane</keyword>
<dbReference type="EMBL" id="MIJF01000035">
    <property type="protein sequence ID" value="OEF99046.1"/>
    <property type="molecule type" value="Genomic_DNA"/>
</dbReference>
<dbReference type="PANTHER" id="PTHR23517:SF10">
    <property type="entry name" value="MAJOR FACILITATOR SUPERFAMILY (MFS) PROFILE DOMAIN-CONTAINING PROTEIN"/>
    <property type="match status" value="1"/>
</dbReference>
<feature type="transmembrane region" description="Helical" evidence="7">
    <location>
        <begin position="261"/>
        <end position="280"/>
    </location>
</feature>
<dbReference type="InterPro" id="IPR011701">
    <property type="entry name" value="MFS"/>
</dbReference>
<evidence type="ECO:0000259" key="8">
    <source>
        <dbReference type="PROSITE" id="PS50850"/>
    </source>
</evidence>
<gene>
    <name evidence="9" type="ORF">BHF71_02350</name>
</gene>
<dbReference type="Gene3D" id="1.20.1250.20">
    <property type="entry name" value="MFS general substrate transporter like domains"/>
    <property type="match status" value="1"/>
</dbReference>
<dbReference type="RefSeq" id="WP_069657023.1">
    <property type="nucleotide sequence ID" value="NZ_MIJF01000035.1"/>
</dbReference>
<dbReference type="SUPFAM" id="SSF103473">
    <property type="entry name" value="MFS general substrate transporter"/>
    <property type="match status" value="1"/>
</dbReference>
<feature type="domain" description="Major facilitator superfamily (MFS) profile" evidence="8">
    <location>
        <begin position="15"/>
        <end position="403"/>
    </location>
</feature>
<dbReference type="InterPro" id="IPR020846">
    <property type="entry name" value="MFS_dom"/>
</dbReference>
<feature type="transmembrane region" description="Helical" evidence="7">
    <location>
        <begin position="106"/>
        <end position="131"/>
    </location>
</feature>
<feature type="transmembrane region" description="Helical" evidence="7">
    <location>
        <begin position="48"/>
        <end position="70"/>
    </location>
</feature>
<feature type="transmembrane region" description="Helical" evidence="7">
    <location>
        <begin position="16"/>
        <end position="36"/>
    </location>
</feature>
<dbReference type="GO" id="GO:0022857">
    <property type="term" value="F:transmembrane transporter activity"/>
    <property type="evidence" value="ECO:0007669"/>
    <property type="project" value="InterPro"/>
</dbReference>
<dbReference type="GO" id="GO:0005886">
    <property type="term" value="C:plasma membrane"/>
    <property type="evidence" value="ECO:0007669"/>
    <property type="project" value="UniProtKB-SubCell"/>
</dbReference>
<evidence type="ECO:0000256" key="5">
    <source>
        <dbReference type="ARBA" id="ARBA00022989"/>
    </source>
</evidence>
<dbReference type="Proteomes" id="UP000243739">
    <property type="component" value="Unassembled WGS sequence"/>
</dbReference>
<name>A0A1D2YTP6_9BACI</name>
<protein>
    <recommendedName>
        <fullName evidence="8">Major facilitator superfamily (MFS) profile domain-containing protein</fullName>
    </recommendedName>
</protein>
<feature type="transmembrane region" description="Helical" evidence="7">
    <location>
        <begin position="221"/>
        <end position="241"/>
    </location>
</feature>
<dbReference type="PROSITE" id="PS50850">
    <property type="entry name" value="MFS"/>
    <property type="match status" value="1"/>
</dbReference>
<sequence length="414" mass="45665">MGLNVRISRFSYPKAIWLLALGMTINVMGNSFLWPLNTIYITTVLQRSVSIAGLVLMLQQGTGVLGNLIGGWIFDHWGAKKGLIFGILVSIGSVFSLTFVNNLIPYVILMLLIGFGNGFVFPSMYAMAGAVWPEGGRKAFNTIYVAQNLGVALGPALGGVIFEFSFRYIFIGNALMYLLFLTLILFGFNKEIWELSEANSIKKSNVVIENSDLTNQKGSSFFALMILSFAFILSWMPYSQWTTSFSVYINSLGIPYSKYTLLWTINGALIVLGQPLIALVTKNLLKTTKQQILVGVTIFIVGFSILLNNTIYLGFAISMAVMTIGEMLLWPAVPAAAADLAPKEKKGFYQGVISSSAAGGRMLGFLIGSWLFDFIGMNPLVLIMLGLLVVSGISFYNYDRFTNFRESNIYKRSY</sequence>
<evidence type="ECO:0000256" key="2">
    <source>
        <dbReference type="ARBA" id="ARBA00022448"/>
    </source>
</evidence>
<keyword evidence="6 7" id="KW-0472">Membrane</keyword>
<dbReference type="InterPro" id="IPR050171">
    <property type="entry name" value="MFS_Transporters"/>
</dbReference>
<evidence type="ECO:0000313" key="9">
    <source>
        <dbReference type="EMBL" id="OEF99046.1"/>
    </source>
</evidence>
<proteinExistence type="predicted"/>
<feature type="transmembrane region" description="Helical" evidence="7">
    <location>
        <begin position="317"/>
        <end position="336"/>
    </location>
</feature>
<dbReference type="AlphaFoldDB" id="A0A1D2YTP6"/>
<evidence type="ECO:0000256" key="3">
    <source>
        <dbReference type="ARBA" id="ARBA00022475"/>
    </source>
</evidence>
<evidence type="ECO:0000256" key="6">
    <source>
        <dbReference type="ARBA" id="ARBA00023136"/>
    </source>
</evidence>
<comment type="caution">
    <text evidence="9">The sequence shown here is derived from an EMBL/GenBank/DDBJ whole genome shotgun (WGS) entry which is preliminary data.</text>
</comment>
<evidence type="ECO:0000256" key="1">
    <source>
        <dbReference type="ARBA" id="ARBA00004651"/>
    </source>
</evidence>
<dbReference type="CDD" id="cd17329">
    <property type="entry name" value="MFS_MdtH_MDR_like"/>
    <property type="match status" value="1"/>
</dbReference>
<keyword evidence="10" id="KW-1185">Reference proteome</keyword>
<reference evidence="9 10" key="1">
    <citation type="submission" date="2016-09" db="EMBL/GenBank/DDBJ databases">
        <title>Draft genome sequence for the type strain of Vulcanibacillus modesticaldus BR, a strictly anaerobic, moderately thermophilic, and nitrate-reducing bacterium from deep sea-hydrothermal vents of the Mid-Atlantic Ridge.</title>
        <authorList>
            <person name="Abin C.A."/>
            <person name="Hollibaugh J.T."/>
        </authorList>
    </citation>
    <scope>NUCLEOTIDE SEQUENCE [LARGE SCALE GENOMIC DNA]</scope>
    <source>
        <strain evidence="9 10">BR</strain>
    </source>
</reference>
<evidence type="ECO:0000256" key="4">
    <source>
        <dbReference type="ARBA" id="ARBA00022692"/>
    </source>
</evidence>
<evidence type="ECO:0000313" key="10">
    <source>
        <dbReference type="Proteomes" id="UP000243739"/>
    </source>
</evidence>
<keyword evidence="5 7" id="KW-1133">Transmembrane helix</keyword>
<feature type="transmembrane region" description="Helical" evidence="7">
    <location>
        <begin position="143"/>
        <end position="162"/>
    </location>
</feature>
<dbReference type="Pfam" id="PF07690">
    <property type="entry name" value="MFS_1"/>
    <property type="match status" value="1"/>
</dbReference>
<dbReference type="InterPro" id="IPR036259">
    <property type="entry name" value="MFS_trans_sf"/>
</dbReference>
<organism evidence="9 10">
    <name type="scientific">Vulcanibacillus modesticaldus</name>
    <dbReference type="NCBI Taxonomy" id="337097"/>
    <lineage>
        <taxon>Bacteria</taxon>
        <taxon>Bacillati</taxon>
        <taxon>Bacillota</taxon>
        <taxon>Bacilli</taxon>
        <taxon>Bacillales</taxon>
        <taxon>Bacillaceae</taxon>
        <taxon>Vulcanibacillus</taxon>
    </lineage>
</organism>
<feature type="transmembrane region" description="Helical" evidence="7">
    <location>
        <begin position="82"/>
        <end position="100"/>
    </location>
</feature>
<dbReference type="OrthoDB" id="3268460at2"/>
<dbReference type="PANTHER" id="PTHR23517">
    <property type="entry name" value="RESISTANCE PROTEIN MDTM, PUTATIVE-RELATED-RELATED"/>
    <property type="match status" value="1"/>
</dbReference>
<feature type="transmembrane region" description="Helical" evidence="7">
    <location>
        <begin position="292"/>
        <end position="311"/>
    </location>
</feature>
<comment type="subcellular location">
    <subcellularLocation>
        <location evidence="1">Cell membrane</location>
        <topology evidence="1">Multi-pass membrane protein</topology>
    </subcellularLocation>
</comment>
<evidence type="ECO:0000256" key="7">
    <source>
        <dbReference type="SAM" id="Phobius"/>
    </source>
</evidence>
<keyword evidence="4 7" id="KW-0812">Transmembrane</keyword>
<keyword evidence="2" id="KW-0813">Transport</keyword>
<feature type="transmembrane region" description="Helical" evidence="7">
    <location>
        <begin position="378"/>
        <end position="398"/>
    </location>
</feature>
<feature type="transmembrane region" description="Helical" evidence="7">
    <location>
        <begin position="168"/>
        <end position="188"/>
    </location>
</feature>
<accession>A0A1D2YTP6</accession>